<dbReference type="InterPro" id="IPR000845">
    <property type="entry name" value="Nucleoside_phosphorylase_d"/>
</dbReference>
<evidence type="ECO:0000259" key="1">
    <source>
        <dbReference type="Pfam" id="PF01048"/>
    </source>
</evidence>
<accession>A0A1G1L2C6</accession>
<feature type="domain" description="Nucleoside phosphorylase" evidence="1">
    <location>
        <begin position="73"/>
        <end position="253"/>
    </location>
</feature>
<name>A0A1G1L2C6_9BACT</name>
<dbReference type="InterPro" id="IPR035994">
    <property type="entry name" value="Nucleoside_phosphorylase_sf"/>
</dbReference>
<comment type="caution">
    <text evidence="2">The sequence shown here is derived from an EMBL/GenBank/DDBJ whole genome shotgun (WGS) entry which is preliminary data.</text>
</comment>
<protein>
    <submittedName>
        <fullName evidence="2">Uridine phosphorylase</fullName>
    </submittedName>
</protein>
<dbReference type="AlphaFoldDB" id="A0A1G1L2C6"/>
<dbReference type="CDD" id="cd09007">
    <property type="entry name" value="NP-I_spr0068"/>
    <property type="match status" value="1"/>
</dbReference>
<reference evidence="2 3" key="1">
    <citation type="journal article" date="2016" name="Nat. Commun.">
        <title>Thousands of microbial genomes shed light on interconnected biogeochemical processes in an aquifer system.</title>
        <authorList>
            <person name="Anantharaman K."/>
            <person name="Brown C.T."/>
            <person name="Hug L.A."/>
            <person name="Sharon I."/>
            <person name="Castelle C.J."/>
            <person name="Probst A.J."/>
            <person name="Thomas B.C."/>
            <person name="Singh A."/>
            <person name="Wilkins M.J."/>
            <person name="Karaoz U."/>
            <person name="Brodie E.L."/>
            <person name="Williams K.H."/>
            <person name="Hubbard S.S."/>
            <person name="Banfield J.F."/>
        </authorList>
    </citation>
    <scope>NUCLEOTIDE SEQUENCE [LARGE SCALE GENOMIC DNA]</scope>
</reference>
<dbReference type="SUPFAM" id="SSF53167">
    <property type="entry name" value="Purine and uridine phosphorylases"/>
    <property type="match status" value="1"/>
</dbReference>
<dbReference type="Gene3D" id="3.40.50.1580">
    <property type="entry name" value="Nucleoside phosphorylase domain"/>
    <property type="match status" value="1"/>
</dbReference>
<dbReference type="GO" id="GO:0009116">
    <property type="term" value="P:nucleoside metabolic process"/>
    <property type="evidence" value="ECO:0007669"/>
    <property type="project" value="InterPro"/>
</dbReference>
<dbReference type="GO" id="GO:0003824">
    <property type="term" value="F:catalytic activity"/>
    <property type="evidence" value="ECO:0007669"/>
    <property type="project" value="InterPro"/>
</dbReference>
<dbReference type="Pfam" id="PF01048">
    <property type="entry name" value="PNP_UDP_1"/>
    <property type="match status" value="1"/>
</dbReference>
<organism evidence="2 3">
    <name type="scientific">Candidatus Danuiimicrobium aquiferis</name>
    <dbReference type="NCBI Taxonomy" id="1801832"/>
    <lineage>
        <taxon>Bacteria</taxon>
        <taxon>Pseudomonadati</taxon>
        <taxon>Candidatus Omnitrophota</taxon>
        <taxon>Candidatus Danuiimicrobium</taxon>
    </lineage>
</organism>
<gene>
    <name evidence="2" type="ORF">A3G33_03655</name>
</gene>
<evidence type="ECO:0000313" key="2">
    <source>
        <dbReference type="EMBL" id="OGW99278.1"/>
    </source>
</evidence>
<dbReference type="Proteomes" id="UP000178187">
    <property type="component" value="Unassembled WGS sequence"/>
</dbReference>
<proteinExistence type="predicted"/>
<evidence type="ECO:0000313" key="3">
    <source>
        <dbReference type="Proteomes" id="UP000178187"/>
    </source>
</evidence>
<dbReference type="EMBL" id="MHFR01000011">
    <property type="protein sequence ID" value="OGW99278.1"/>
    <property type="molecule type" value="Genomic_DNA"/>
</dbReference>
<sequence>MTVLKLPPILCHKEHDKASVFVPENLLREARRQRSIPIGKVPEICVLDPDGDIVRNLLTQNKCSLNPHWACYHSKLYNFELDGIIFGIVGCAVGSSFAVLVAEELFSSGCQLLINITSAGQILPVAALPCFIVIEKALRDEGTSYHYLPASEYCEMDGLCLNMIKDAFCQSSLPVFFGVTWTTDAPFRETAAAIESCRKKGICAVEMEAAALYAFSKAKKKDVICFAHVTNEMGKESGDFEKGVADGSKDALAIISVTATKWLSTRAAKLEKGG</sequence>